<name>K1ULU0_9ZZZZ</name>
<organism evidence="1">
    <name type="scientific">human gut metagenome</name>
    <dbReference type="NCBI Taxonomy" id="408170"/>
    <lineage>
        <taxon>unclassified sequences</taxon>
        <taxon>metagenomes</taxon>
        <taxon>organismal metagenomes</taxon>
    </lineage>
</organism>
<comment type="caution">
    <text evidence="1">The sequence shown here is derived from an EMBL/GenBank/DDBJ whole genome shotgun (WGS) entry which is preliminary data.</text>
</comment>
<protein>
    <recommendedName>
        <fullName evidence="2">Efflux transporter, RND family, MFP subunit</fullName>
    </recommendedName>
</protein>
<sequence length="62" mass="6677">MLYVSRRAIITEDDKTYVKVKTAEGSIVKKEITTGLSDGSNVEISGDIAEGDTVLIESSITK</sequence>
<reference evidence="1" key="1">
    <citation type="journal article" date="2013" name="Environ. Microbiol.">
        <title>Microbiota from the distal guts of lean and obese adolescents exhibit partial functional redundancy besides clear differences in community structure.</title>
        <authorList>
            <person name="Ferrer M."/>
            <person name="Ruiz A."/>
            <person name="Lanza F."/>
            <person name="Haange S.B."/>
            <person name="Oberbach A."/>
            <person name="Till H."/>
            <person name="Bargiela R."/>
            <person name="Campoy C."/>
            <person name="Segura M.T."/>
            <person name="Richter M."/>
            <person name="von Bergen M."/>
            <person name="Seifert J."/>
            <person name="Suarez A."/>
        </authorList>
    </citation>
    <scope>NUCLEOTIDE SEQUENCE</scope>
</reference>
<accession>K1ULU0</accession>
<evidence type="ECO:0008006" key="2">
    <source>
        <dbReference type="Google" id="ProtNLM"/>
    </source>
</evidence>
<gene>
    <name evidence="1" type="ORF">LEA_02860</name>
</gene>
<dbReference type="AlphaFoldDB" id="K1ULU0"/>
<proteinExistence type="predicted"/>
<dbReference type="EMBL" id="AJWY01001927">
    <property type="protein sequence ID" value="EKC79040.1"/>
    <property type="molecule type" value="Genomic_DNA"/>
</dbReference>
<dbReference type="Gene3D" id="2.40.420.20">
    <property type="match status" value="1"/>
</dbReference>
<evidence type="ECO:0000313" key="1">
    <source>
        <dbReference type="EMBL" id="EKC79040.1"/>
    </source>
</evidence>